<keyword evidence="3 6" id="KW-0812">Transmembrane</keyword>
<comment type="similarity">
    <text evidence="2">Belongs to the nurim family.</text>
</comment>
<evidence type="ECO:0000256" key="4">
    <source>
        <dbReference type="ARBA" id="ARBA00022989"/>
    </source>
</evidence>
<name>A0A1H3K2E7_9PROT</name>
<feature type="transmembrane region" description="Helical" evidence="6">
    <location>
        <begin position="182"/>
        <end position="201"/>
    </location>
</feature>
<feature type="transmembrane region" description="Helical" evidence="6">
    <location>
        <begin position="12"/>
        <end position="39"/>
    </location>
</feature>
<evidence type="ECO:0000256" key="5">
    <source>
        <dbReference type="ARBA" id="ARBA00023136"/>
    </source>
</evidence>
<dbReference type="GO" id="GO:0008168">
    <property type="term" value="F:methyltransferase activity"/>
    <property type="evidence" value="ECO:0007669"/>
    <property type="project" value="UniProtKB-KW"/>
</dbReference>
<evidence type="ECO:0000256" key="2">
    <source>
        <dbReference type="ARBA" id="ARBA00010631"/>
    </source>
</evidence>
<evidence type="ECO:0000256" key="1">
    <source>
        <dbReference type="ARBA" id="ARBA00004127"/>
    </source>
</evidence>
<dbReference type="InterPro" id="IPR007318">
    <property type="entry name" value="Phopholipid_MeTrfase"/>
</dbReference>
<dbReference type="Gene3D" id="1.20.120.1630">
    <property type="match status" value="1"/>
</dbReference>
<evidence type="ECO:0000313" key="8">
    <source>
        <dbReference type="Proteomes" id="UP000198640"/>
    </source>
</evidence>
<dbReference type="GO" id="GO:0032259">
    <property type="term" value="P:methylation"/>
    <property type="evidence" value="ECO:0007669"/>
    <property type="project" value="UniProtKB-KW"/>
</dbReference>
<feature type="transmembrane region" description="Helical" evidence="6">
    <location>
        <begin position="207"/>
        <end position="226"/>
    </location>
</feature>
<dbReference type="GO" id="GO:0012505">
    <property type="term" value="C:endomembrane system"/>
    <property type="evidence" value="ECO:0007669"/>
    <property type="project" value="UniProtKB-SubCell"/>
</dbReference>
<comment type="subcellular location">
    <subcellularLocation>
        <location evidence="1">Endomembrane system</location>
        <topology evidence="1">Multi-pass membrane protein</topology>
    </subcellularLocation>
</comment>
<dbReference type="PANTHER" id="PTHR31040:SF1">
    <property type="entry name" value="NURIM"/>
    <property type="match status" value="1"/>
</dbReference>
<feature type="transmembrane region" description="Helical" evidence="6">
    <location>
        <begin position="138"/>
        <end position="161"/>
    </location>
</feature>
<dbReference type="RefSeq" id="WP_090414522.1">
    <property type="nucleotide sequence ID" value="NZ_FNOY01000037.1"/>
</dbReference>
<keyword evidence="7" id="KW-0489">Methyltransferase</keyword>
<keyword evidence="4 6" id="KW-1133">Transmembrane helix</keyword>
<dbReference type="Proteomes" id="UP000198640">
    <property type="component" value="Unassembled WGS sequence"/>
</dbReference>
<keyword evidence="5 6" id="KW-0472">Membrane</keyword>
<gene>
    <name evidence="7" type="ORF">SAMN05421881_103714</name>
</gene>
<dbReference type="InterPro" id="IPR033580">
    <property type="entry name" value="Nurim-like"/>
</dbReference>
<evidence type="ECO:0000256" key="3">
    <source>
        <dbReference type="ARBA" id="ARBA00022692"/>
    </source>
</evidence>
<dbReference type="Pfam" id="PF04191">
    <property type="entry name" value="PEMT"/>
    <property type="match status" value="1"/>
</dbReference>
<feature type="transmembrane region" description="Helical" evidence="6">
    <location>
        <begin position="100"/>
        <end position="118"/>
    </location>
</feature>
<dbReference type="OrthoDB" id="9789029at2"/>
<evidence type="ECO:0000256" key="6">
    <source>
        <dbReference type="SAM" id="Phobius"/>
    </source>
</evidence>
<dbReference type="STRING" id="44576.SAMN05421881_103714"/>
<sequence>MNGADMQSATRPAILFGVFAMAYALAAYVAGSAALFWFFLASTDLAPYSLSGMQAGSPFVALLINICLVLLFALQHTIMARKRFKQKWTQVIPAHLERSTFVLAAGAAMALMLWYWQALPGVVWSIEHEYARIAIRGLAFFGIAYVLFSTLVANHFELLGLRQTWLYVTGQPYTAVDFRRQWVYRYSRHPMMLGLLIVFWATPDMPASRLVLAILLTVYTFIGISFEERSLIQEFGEKYLDYKKEIGRFFTFR</sequence>
<organism evidence="7 8">
    <name type="scientific">Nitrosomonas halophila</name>
    <dbReference type="NCBI Taxonomy" id="44576"/>
    <lineage>
        <taxon>Bacteria</taxon>
        <taxon>Pseudomonadati</taxon>
        <taxon>Pseudomonadota</taxon>
        <taxon>Betaproteobacteria</taxon>
        <taxon>Nitrosomonadales</taxon>
        <taxon>Nitrosomonadaceae</taxon>
        <taxon>Nitrosomonas</taxon>
    </lineage>
</organism>
<evidence type="ECO:0000313" key="7">
    <source>
        <dbReference type="EMBL" id="SDY46321.1"/>
    </source>
</evidence>
<keyword evidence="8" id="KW-1185">Reference proteome</keyword>
<dbReference type="AlphaFoldDB" id="A0A1H3K2E7"/>
<dbReference type="PANTHER" id="PTHR31040">
    <property type="entry name" value="NURIM"/>
    <property type="match status" value="1"/>
</dbReference>
<protein>
    <submittedName>
        <fullName evidence="7">Protein-S-isoprenylcysteine O-methyltransferase Ste14</fullName>
    </submittedName>
</protein>
<reference evidence="7 8" key="1">
    <citation type="submission" date="2016-10" db="EMBL/GenBank/DDBJ databases">
        <authorList>
            <person name="de Groot N.N."/>
        </authorList>
    </citation>
    <scope>NUCLEOTIDE SEQUENCE [LARGE SCALE GENOMIC DNA]</scope>
    <source>
        <strain evidence="7 8">Nm1</strain>
    </source>
</reference>
<keyword evidence="7" id="KW-0808">Transferase</keyword>
<proteinExistence type="inferred from homology"/>
<feature type="transmembrane region" description="Helical" evidence="6">
    <location>
        <begin position="59"/>
        <end position="79"/>
    </location>
</feature>
<dbReference type="EMBL" id="FNOY01000037">
    <property type="protein sequence ID" value="SDY46321.1"/>
    <property type="molecule type" value="Genomic_DNA"/>
</dbReference>
<accession>A0A1H3K2E7</accession>